<dbReference type="InterPro" id="IPR009057">
    <property type="entry name" value="Homeodomain-like_sf"/>
</dbReference>
<evidence type="ECO:0000256" key="4">
    <source>
        <dbReference type="PROSITE-ProRule" id="PRU00335"/>
    </source>
</evidence>
<evidence type="ECO:0000313" key="6">
    <source>
        <dbReference type="EMBL" id="GAA0900783.1"/>
    </source>
</evidence>
<dbReference type="RefSeq" id="WP_343945738.1">
    <property type="nucleotide sequence ID" value="NZ_BAAAHP010000224.1"/>
</dbReference>
<evidence type="ECO:0000256" key="1">
    <source>
        <dbReference type="ARBA" id="ARBA00023015"/>
    </source>
</evidence>
<feature type="domain" description="HTH tetR-type" evidence="5">
    <location>
        <begin position="13"/>
        <end position="73"/>
    </location>
</feature>
<dbReference type="Proteomes" id="UP001499967">
    <property type="component" value="Unassembled WGS sequence"/>
</dbReference>
<dbReference type="PROSITE" id="PS50977">
    <property type="entry name" value="HTH_TETR_2"/>
    <property type="match status" value="1"/>
</dbReference>
<keyword evidence="7" id="KW-1185">Reference proteome</keyword>
<dbReference type="InterPro" id="IPR036271">
    <property type="entry name" value="Tet_transcr_reg_TetR-rel_C_sf"/>
</dbReference>
<keyword evidence="2 4" id="KW-0238">DNA-binding</keyword>
<dbReference type="PRINTS" id="PR00455">
    <property type="entry name" value="HTHTETR"/>
</dbReference>
<protein>
    <submittedName>
        <fullName evidence="6">TetR/AcrR family transcriptional regulator</fullName>
    </submittedName>
</protein>
<keyword evidence="3" id="KW-0804">Transcription</keyword>
<proteinExistence type="predicted"/>
<dbReference type="Pfam" id="PF00440">
    <property type="entry name" value="TetR_N"/>
    <property type="match status" value="1"/>
</dbReference>
<dbReference type="SUPFAM" id="SSF46689">
    <property type="entry name" value="Homeodomain-like"/>
    <property type="match status" value="1"/>
</dbReference>
<dbReference type="PANTHER" id="PTHR30055:SF234">
    <property type="entry name" value="HTH-TYPE TRANSCRIPTIONAL REGULATOR BETI"/>
    <property type="match status" value="1"/>
</dbReference>
<evidence type="ECO:0000256" key="2">
    <source>
        <dbReference type="ARBA" id="ARBA00023125"/>
    </source>
</evidence>
<dbReference type="SUPFAM" id="SSF48498">
    <property type="entry name" value="Tetracyclin repressor-like, C-terminal domain"/>
    <property type="match status" value="1"/>
</dbReference>
<evidence type="ECO:0000259" key="5">
    <source>
        <dbReference type="PROSITE" id="PS50977"/>
    </source>
</evidence>
<sequence length="214" mass="23301">MAAPAGRRAARAAETEAALKEAARRVFAERGYLNTKITDITSAAGRAAGSFYNHFAGKDELLTALLTDMLEDNSARTDPEHDPDLSRRGAVRWHVAEFWHFYRRHLPEMVALREAATVSPEFGRRLQEIISADSAHLLGHLELVRAAGIPLPGDPRLLVSAVHCLLDQFAHTWLVLGGDGSRPPVDDDEAIDLLTDLLHRGLAGTPPEGFGTAT</sequence>
<dbReference type="Gene3D" id="1.10.10.60">
    <property type="entry name" value="Homeodomain-like"/>
    <property type="match status" value="1"/>
</dbReference>
<dbReference type="Gene3D" id="1.10.357.10">
    <property type="entry name" value="Tetracycline Repressor, domain 2"/>
    <property type="match status" value="1"/>
</dbReference>
<dbReference type="InterPro" id="IPR050109">
    <property type="entry name" value="HTH-type_TetR-like_transc_reg"/>
</dbReference>
<organism evidence="6 7">
    <name type="scientific">Pseudonocardia zijingensis</name>
    <dbReference type="NCBI Taxonomy" id="153376"/>
    <lineage>
        <taxon>Bacteria</taxon>
        <taxon>Bacillati</taxon>
        <taxon>Actinomycetota</taxon>
        <taxon>Actinomycetes</taxon>
        <taxon>Pseudonocardiales</taxon>
        <taxon>Pseudonocardiaceae</taxon>
        <taxon>Pseudonocardia</taxon>
    </lineage>
</organism>
<evidence type="ECO:0000313" key="7">
    <source>
        <dbReference type="Proteomes" id="UP001499967"/>
    </source>
</evidence>
<evidence type="ECO:0000256" key="3">
    <source>
        <dbReference type="ARBA" id="ARBA00023163"/>
    </source>
</evidence>
<dbReference type="InterPro" id="IPR001647">
    <property type="entry name" value="HTH_TetR"/>
</dbReference>
<name>A0ABN1NB66_9PSEU</name>
<dbReference type="EMBL" id="BAAAHP010000224">
    <property type="protein sequence ID" value="GAA0900783.1"/>
    <property type="molecule type" value="Genomic_DNA"/>
</dbReference>
<comment type="caution">
    <text evidence="6">The sequence shown here is derived from an EMBL/GenBank/DDBJ whole genome shotgun (WGS) entry which is preliminary data.</text>
</comment>
<accession>A0ABN1NB66</accession>
<reference evidence="7" key="1">
    <citation type="journal article" date="2019" name="Int. J. Syst. Evol. Microbiol.">
        <title>The Global Catalogue of Microorganisms (GCM) 10K type strain sequencing project: providing services to taxonomists for standard genome sequencing and annotation.</title>
        <authorList>
            <consortium name="The Broad Institute Genomics Platform"/>
            <consortium name="The Broad Institute Genome Sequencing Center for Infectious Disease"/>
            <person name="Wu L."/>
            <person name="Ma J."/>
        </authorList>
    </citation>
    <scope>NUCLEOTIDE SEQUENCE [LARGE SCALE GENOMIC DNA]</scope>
    <source>
        <strain evidence="7">JCM 11117</strain>
    </source>
</reference>
<feature type="DNA-binding region" description="H-T-H motif" evidence="4">
    <location>
        <begin position="36"/>
        <end position="55"/>
    </location>
</feature>
<gene>
    <name evidence="6" type="ORF">GCM10009559_66960</name>
</gene>
<dbReference type="PANTHER" id="PTHR30055">
    <property type="entry name" value="HTH-TYPE TRANSCRIPTIONAL REGULATOR RUTR"/>
    <property type="match status" value="1"/>
</dbReference>
<keyword evidence="1" id="KW-0805">Transcription regulation</keyword>